<dbReference type="RefSeq" id="WP_221235240.1">
    <property type="nucleotide sequence ID" value="NZ_LT598653.1"/>
</dbReference>
<feature type="domain" description="Antitoxin Xre/MbcA/ParS-like toxin-binding" evidence="1">
    <location>
        <begin position="99"/>
        <end position="145"/>
    </location>
</feature>
<gene>
    <name evidence="2" type="ORF">SPPYR_1447</name>
</gene>
<dbReference type="Pfam" id="PF09722">
    <property type="entry name" value="Xre_MbcA_ParS_C"/>
    <property type="match status" value="1"/>
</dbReference>
<evidence type="ECO:0000259" key="1">
    <source>
        <dbReference type="Pfam" id="PF09722"/>
    </source>
</evidence>
<dbReference type="EMBL" id="LT598653">
    <property type="protein sequence ID" value="SBV32567.1"/>
    <property type="molecule type" value="Genomic_DNA"/>
</dbReference>
<dbReference type="AlphaFoldDB" id="A0A1Y5PYK2"/>
<sequence>MVAQAIGGGKAAAAPARRAGVRRSAKSGAFQTTGFMTHFIDPKGNVDFDQVVDAYRLTKGQLADTVGLAAATISKAGRRDGPRAQTRVREMLEILERVREWAGSDTQALAWYRAEPIPALDGRTAEALVKSGEAGAVRDYLDHLALGGFA</sequence>
<proteinExistence type="predicted"/>
<accession>A0A1Y5PYK2</accession>
<organism evidence="2">
    <name type="scientific">uncultured Sphingopyxis sp</name>
    <dbReference type="NCBI Taxonomy" id="310581"/>
    <lineage>
        <taxon>Bacteria</taxon>
        <taxon>Pseudomonadati</taxon>
        <taxon>Pseudomonadota</taxon>
        <taxon>Alphaproteobacteria</taxon>
        <taxon>Sphingomonadales</taxon>
        <taxon>Sphingomonadaceae</taxon>
        <taxon>Sphingopyxis</taxon>
        <taxon>environmental samples</taxon>
    </lineage>
</organism>
<protein>
    <recommendedName>
        <fullName evidence="1">Antitoxin Xre/MbcA/ParS-like toxin-binding domain-containing protein</fullName>
    </recommendedName>
</protein>
<reference evidence="2" key="1">
    <citation type="submission" date="2016-03" db="EMBL/GenBank/DDBJ databases">
        <authorList>
            <person name="Ploux O."/>
        </authorList>
    </citation>
    <scope>NUCLEOTIDE SEQUENCE</scope>
    <source>
        <strain evidence="2">UC10</strain>
    </source>
</reference>
<dbReference type="KEGG" id="sphu:SPPYR_1447"/>
<dbReference type="InterPro" id="IPR024467">
    <property type="entry name" value="Xre/MbcA/ParS-like_toxin-bd"/>
</dbReference>
<name>A0A1Y5PYK2_9SPHN</name>
<evidence type="ECO:0000313" key="2">
    <source>
        <dbReference type="EMBL" id="SBV32567.1"/>
    </source>
</evidence>